<dbReference type="AlphaFoldDB" id="A0A9P0G3Y1"/>
<reference evidence="2" key="2">
    <citation type="submission" date="2022-10" db="EMBL/GenBank/DDBJ databases">
        <authorList>
            <consortium name="ENA_rothamsted_submissions"/>
            <consortium name="culmorum"/>
            <person name="King R."/>
        </authorList>
    </citation>
    <scope>NUCLEOTIDE SEQUENCE</scope>
</reference>
<name>A0A9P0G3Y1_9NEOP</name>
<reference evidence="2" key="1">
    <citation type="submission" date="2021-12" db="EMBL/GenBank/DDBJ databases">
        <authorList>
            <person name="King R."/>
        </authorList>
    </citation>
    <scope>NUCLEOTIDE SEQUENCE</scope>
</reference>
<dbReference type="Pfam" id="PF12894">
    <property type="entry name" value="ANAPC4_WD40"/>
    <property type="match status" value="1"/>
</dbReference>
<feature type="domain" description="Anaphase-promoting complex subunit 4-like WD40" evidence="1">
    <location>
        <begin position="28"/>
        <end position="111"/>
    </location>
</feature>
<gene>
    <name evidence="2" type="ORF">DIATSA_LOCUS12587</name>
</gene>
<dbReference type="OrthoDB" id="8775810at2759"/>
<proteinExistence type="predicted"/>
<evidence type="ECO:0000259" key="1">
    <source>
        <dbReference type="Pfam" id="PF12894"/>
    </source>
</evidence>
<dbReference type="Gene3D" id="2.130.10.10">
    <property type="entry name" value="YVTN repeat-like/Quinoprotein amine dehydrogenase"/>
    <property type="match status" value="1"/>
</dbReference>
<sequence length="216" mass="23051">MALSGAHRPAFVSTANSLTLDATEVPTQLDLICERVHDGFVLVGSVAGQRYWSSMLSLDARITCGCWTPDDNQVYLGTASAQLVVMDVHGAMVSQVQLVAEGGITSMAWSCEKFKMEEGEENGENNGGHVLAVALGSGELVLLRGHDDVSPVRVTTGLRGATLVMEWANSRELLAVAGTLLPGKIVVNFIKVILAATANCVSLFLREYMPGFLKDI</sequence>
<dbReference type="Proteomes" id="UP001153714">
    <property type="component" value="Chromosome 7"/>
</dbReference>
<evidence type="ECO:0000313" key="2">
    <source>
        <dbReference type="EMBL" id="CAH0763920.1"/>
    </source>
</evidence>
<protein>
    <recommendedName>
        <fullName evidence="1">Anaphase-promoting complex subunit 4-like WD40 domain-containing protein</fullName>
    </recommendedName>
</protein>
<keyword evidence="3" id="KW-1185">Reference proteome</keyword>
<dbReference type="SUPFAM" id="SSF50978">
    <property type="entry name" value="WD40 repeat-like"/>
    <property type="match status" value="1"/>
</dbReference>
<dbReference type="InterPro" id="IPR024977">
    <property type="entry name" value="Apc4-like_WD40_dom"/>
</dbReference>
<organism evidence="2 3">
    <name type="scientific">Diatraea saccharalis</name>
    <name type="common">sugarcane borer</name>
    <dbReference type="NCBI Taxonomy" id="40085"/>
    <lineage>
        <taxon>Eukaryota</taxon>
        <taxon>Metazoa</taxon>
        <taxon>Ecdysozoa</taxon>
        <taxon>Arthropoda</taxon>
        <taxon>Hexapoda</taxon>
        <taxon>Insecta</taxon>
        <taxon>Pterygota</taxon>
        <taxon>Neoptera</taxon>
        <taxon>Endopterygota</taxon>
        <taxon>Lepidoptera</taxon>
        <taxon>Glossata</taxon>
        <taxon>Ditrysia</taxon>
        <taxon>Pyraloidea</taxon>
        <taxon>Crambidae</taxon>
        <taxon>Crambinae</taxon>
        <taxon>Diatraea</taxon>
    </lineage>
</organism>
<dbReference type="InterPro" id="IPR015943">
    <property type="entry name" value="WD40/YVTN_repeat-like_dom_sf"/>
</dbReference>
<dbReference type="InterPro" id="IPR036322">
    <property type="entry name" value="WD40_repeat_dom_sf"/>
</dbReference>
<accession>A0A9P0G3Y1</accession>
<evidence type="ECO:0000313" key="3">
    <source>
        <dbReference type="Proteomes" id="UP001153714"/>
    </source>
</evidence>
<dbReference type="EMBL" id="OU893338">
    <property type="protein sequence ID" value="CAH0763920.1"/>
    <property type="molecule type" value="Genomic_DNA"/>
</dbReference>